<dbReference type="InterPro" id="IPR036418">
    <property type="entry name" value="Cyt_c_oxidase_su6a_sf"/>
</dbReference>
<accession>A0A1C7N326</accession>
<evidence type="ECO:0000313" key="8">
    <source>
        <dbReference type="Proteomes" id="UP000093000"/>
    </source>
</evidence>
<dbReference type="GO" id="GO:0006123">
    <property type="term" value="P:mitochondrial electron transport, cytochrome c to oxygen"/>
    <property type="evidence" value="ECO:0007669"/>
    <property type="project" value="TreeGrafter"/>
</dbReference>
<dbReference type="EMBL" id="LUGH01000657">
    <property type="protein sequence ID" value="OBZ83471.1"/>
    <property type="molecule type" value="Genomic_DNA"/>
</dbReference>
<comment type="subcellular location">
    <subcellularLocation>
        <location evidence="1">Mitochondrion inner membrane</location>
    </subcellularLocation>
</comment>
<evidence type="ECO:0000256" key="2">
    <source>
        <dbReference type="ARBA" id="ARBA00022792"/>
    </source>
</evidence>
<evidence type="ECO:0000256" key="6">
    <source>
        <dbReference type="RuleBase" id="RU004396"/>
    </source>
</evidence>
<evidence type="ECO:0000256" key="5">
    <source>
        <dbReference type="ARBA" id="ARBA00023136"/>
    </source>
</evidence>
<dbReference type="Pfam" id="PF02046">
    <property type="entry name" value="COX6A"/>
    <property type="match status" value="1"/>
</dbReference>
<keyword evidence="3" id="KW-0809">Transit peptide</keyword>
<dbReference type="Proteomes" id="UP000093000">
    <property type="component" value="Unassembled WGS sequence"/>
</dbReference>
<gene>
    <name evidence="7" type="primary">cox13</name>
    <name evidence="7" type="ORF">A0J61_08478</name>
</gene>
<dbReference type="GO" id="GO:0005743">
    <property type="term" value="C:mitochondrial inner membrane"/>
    <property type="evidence" value="ECO:0007669"/>
    <property type="project" value="UniProtKB-SubCell"/>
</dbReference>
<dbReference type="PIRSF" id="PIRSF000277">
    <property type="entry name" value="COX6A1"/>
    <property type="match status" value="1"/>
</dbReference>
<dbReference type="Gene3D" id="4.10.95.10">
    <property type="entry name" value="Cytochrome c oxidase, subunit VIa"/>
    <property type="match status" value="1"/>
</dbReference>
<keyword evidence="8" id="KW-1185">Reference proteome</keyword>
<evidence type="ECO:0000256" key="1">
    <source>
        <dbReference type="ARBA" id="ARBA00004273"/>
    </source>
</evidence>
<evidence type="ECO:0000256" key="4">
    <source>
        <dbReference type="ARBA" id="ARBA00023128"/>
    </source>
</evidence>
<comment type="caution">
    <text evidence="7">The sequence shown here is derived from an EMBL/GenBank/DDBJ whole genome shotgun (WGS) entry which is preliminary data.</text>
</comment>
<keyword evidence="2" id="KW-0999">Mitochondrion inner membrane</keyword>
<evidence type="ECO:0000313" key="7">
    <source>
        <dbReference type="EMBL" id="OBZ83471.1"/>
    </source>
</evidence>
<proteinExistence type="inferred from homology"/>
<sequence length="114" mass="13562">MNYRNLHQIKRLGLRYQSQAAKSNFMAEREHVKQHANDAARTWRNITMFVCIPSLMAAGFNAYKLYTHHTAHMQEHPREWVGYDYLNFRAKNFFWGPNSLFFNPKVNHDVTSDD</sequence>
<dbReference type="SUPFAM" id="SSF81411">
    <property type="entry name" value="Mitochondrial cytochrome c oxidase subunit VIa"/>
    <property type="match status" value="1"/>
</dbReference>
<dbReference type="STRING" id="101091.A0A1C7N326"/>
<name>A0A1C7N326_9FUNG</name>
<dbReference type="InParanoid" id="A0A1C7N326"/>
<keyword evidence="4" id="KW-0496">Mitochondrion</keyword>
<dbReference type="OrthoDB" id="5947505at2759"/>
<dbReference type="PANTHER" id="PTHR11504:SF0">
    <property type="entry name" value="CYTOCHROME C OXIDASE SUBUNIT"/>
    <property type="match status" value="1"/>
</dbReference>
<dbReference type="PANTHER" id="PTHR11504">
    <property type="entry name" value="CYTOCHROME C OXIDASE POLYPEPTIDE VIA"/>
    <property type="match status" value="1"/>
</dbReference>
<dbReference type="GO" id="GO:0030234">
    <property type="term" value="F:enzyme regulator activity"/>
    <property type="evidence" value="ECO:0007669"/>
    <property type="project" value="TreeGrafter"/>
</dbReference>
<dbReference type="FunCoup" id="A0A1C7N326">
    <property type="interactions" value="97"/>
</dbReference>
<keyword evidence="5" id="KW-0472">Membrane</keyword>
<dbReference type="AlphaFoldDB" id="A0A1C7N326"/>
<dbReference type="InterPro" id="IPR001349">
    <property type="entry name" value="Cyt_c_oxidase_su6a"/>
</dbReference>
<reference evidence="7 8" key="1">
    <citation type="submission" date="2016-03" db="EMBL/GenBank/DDBJ databases">
        <title>Choanephora cucurbitarum.</title>
        <authorList>
            <person name="Min B."/>
            <person name="Park H."/>
            <person name="Park J.-H."/>
            <person name="Shin H.-D."/>
            <person name="Choi I.-G."/>
        </authorList>
    </citation>
    <scope>NUCLEOTIDE SEQUENCE [LARGE SCALE GENOMIC DNA]</scope>
    <source>
        <strain evidence="7 8">KUS-F28377</strain>
    </source>
</reference>
<organism evidence="7 8">
    <name type="scientific">Choanephora cucurbitarum</name>
    <dbReference type="NCBI Taxonomy" id="101091"/>
    <lineage>
        <taxon>Eukaryota</taxon>
        <taxon>Fungi</taxon>
        <taxon>Fungi incertae sedis</taxon>
        <taxon>Mucoromycota</taxon>
        <taxon>Mucoromycotina</taxon>
        <taxon>Mucoromycetes</taxon>
        <taxon>Mucorales</taxon>
        <taxon>Mucorineae</taxon>
        <taxon>Choanephoraceae</taxon>
        <taxon>Choanephoroideae</taxon>
        <taxon>Choanephora</taxon>
    </lineage>
</organism>
<evidence type="ECO:0000256" key="3">
    <source>
        <dbReference type="ARBA" id="ARBA00022946"/>
    </source>
</evidence>
<comment type="similarity">
    <text evidence="6">Belongs to the cytochrome c oxidase subunit 6A family.</text>
</comment>
<protein>
    <submittedName>
        <fullName evidence="7">Cytochrome c oxidase subunit 6A, mitochondrial</fullName>
    </submittedName>
</protein>